<keyword evidence="1" id="KW-0812">Transmembrane</keyword>
<reference evidence="2 3" key="1">
    <citation type="submission" date="2020-07" db="EMBL/GenBank/DDBJ databases">
        <title>Sequencing the genomes of 1000 actinobacteria strains.</title>
        <authorList>
            <person name="Klenk H.-P."/>
        </authorList>
    </citation>
    <scope>NUCLEOTIDE SEQUENCE [LARGE SCALE GENOMIC DNA]</scope>
    <source>
        <strain evidence="2 3">DSM 45772</strain>
    </source>
</reference>
<evidence type="ECO:0000256" key="1">
    <source>
        <dbReference type="SAM" id="Phobius"/>
    </source>
</evidence>
<proteinExistence type="predicted"/>
<keyword evidence="1" id="KW-1133">Transmembrane helix</keyword>
<protein>
    <submittedName>
        <fullName evidence="2">Uncharacterized protein</fullName>
    </submittedName>
</protein>
<name>A0A7Y9E020_9PSEU</name>
<gene>
    <name evidence="2" type="ORF">BJ983_004667</name>
</gene>
<comment type="caution">
    <text evidence="2">The sequence shown here is derived from an EMBL/GenBank/DDBJ whole genome shotgun (WGS) entry which is preliminary data.</text>
</comment>
<feature type="transmembrane region" description="Helical" evidence="1">
    <location>
        <begin position="12"/>
        <end position="45"/>
    </location>
</feature>
<keyword evidence="1" id="KW-0472">Membrane</keyword>
<dbReference type="AlphaFoldDB" id="A0A7Y9E020"/>
<dbReference type="EMBL" id="JACCBN010000001">
    <property type="protein sequence ID" value="NYD38565.1"/>
    <property type="molecule type" value="Genomic_DNA"/>
</dbReference>
<organism evidence="2 3">
    <name type="scientific">Actinomycetospora corticicola</name>
    <dbReference type="NCBI Taxonomy" id="663602"/>
    <lineage>
        <taxon>Bacteria</taxon>
        <taxon>Bacillati</taxon>
        <taxon>Actinomycetota</taxon>
        <taxon>Actinomycetes</taxon>
        <taxon>Pseudonocardiales</taxon>
        <taxon>Pseudonocardiaceae</taxon>
        <taxon>Actinomycetospora</taxon>
    </lineage>
</organism>
<evidence type="ECO:0000313" key="2">
    <source>
        <dbReference type="EMBL" id="NYD38565.1"/>
    </source>
</evidence>
<dbReference type="RefSeq" id="WP_179795990.1">
    <property type="nucleotide sequence ID" value="NZ_BAABHP010000027.1"/>
</dbReference>
<sequence length="109" mass="11769">MASRRSNPSGLGAVIGIVLLIGLAILIIKWALITAAILAVPFGIWWVYDQVQQRKVVDRRAEVEGRAVVDAAGGCGWCGSRIAHRDDYTGSLVQPADFHREEIEATLAA</sequence>
<dbReference type="Proteomes" id="UP000535890">
    <property type="component" value="Unassembled WGS sequence"/>
</dbReference>
<accession>A0A7Y9E020</accession>
<evidence type="ECO:0000313" key="3">
    <source>
        <dbReference type="Proteomes" id="UP000535890"/>
    </source>
</evidence>
<keyword evidence="3" id="KW-1185">Reference proteome</keyword>